<feature type="transmembrane region" description="Helical" evidence="1">
    <location>
        <begin position="6"/>
        <end position="26"/>
    </location>
</feature>
<dbReference type="Proteomes" id="UP000823388">
    <property type="component" value="Chromosome 2K"/>
</dbReference>
<accession>A0A8T0VXN6</accession>
<evidence type="ECO:0000256" key="1">
    <source>
        <dbReference type="SAM" id="Phobius"/>
    </source>
</evidence>
<sequence length="162" mass="18653">MASTELWAGLGSALVFLLGLVAAAMNRKRIKLWLKKIAAYFSSYIQITIPEYGADPSQSRDRDFFVAVEAYLSEYCIHGARKLKAELGRDSKKPQAAIDDDQEIVDTFHDVGTKLWWYAYTEYPKSQIIIHNPADEKRRFYRLVFHKKIPRPHPRLLSAPSH</sequence>
<evidence type="ECO:0000313" key="3">
    <source>
        <dbReference type="EMBL" id="KAG2640902.1"/>
    </source>
</evidence>
<keyword evidence="1" id="KW-0812">Transmembrane</keyword>
<evidence type="ECO:0000259" key="2">
    <source>
        <dbReference type="Pfam" id="PF14363"/>
    </source>
</evidence>
<evidence type="ECO:0000313" key="4">
    <source>
        <dbReference type="Proteomes" id="UP000823388"/>
    </source>
</evidence>
<protein>
    <recommendedName>
        <fullName evidence="2">AAA-type ATPase N-terminal domain-containing protein</fullName>
    </recommendedName>
</protein>
<comment type="caution">
    <text evidence="3">The sequence shown here is derived from an EMBL/GenBank/DDBJ whole genome shotgun (WGS) entry which is preliminary data.</text>
</comment>
<keyword evidence="1" id="KW-1133">Transmembrane helix</keyword>
<dbReference type="AlphaFoldDB" id="A0A8T0VXN6"/>
<keyword evidence="1" id="KW-0472">Membrane</keyword>
<name>A0A8T0VXN6_PANVG</name>
<feature type="domain" description="AAA-type ATPase N-terminal" evidence="2">
    <location>
        <begin position="29"/>
        <end position="119"/>
    </location>
</feature>
<proteinExistence type="predicted"/>
<reference evidence="3" key="1">
    <citation type="submission" date="2020-05" db="EMBL/GenBank/DDBJ databases">
        <title>WGS assembly of Panicum virgatum.</title>
        <authorList>
            <person name="Lovell J.T."/>
            <person name="Jenkins J."/>
            <person name="Shu S."/>
            <person name="Juenger T.E."/>
            <person name="Schmutz J."/>
        </authorList>
    </citation>
    <scope>NUCLEOTIDE SEQUENCE</scope>
    <source>
        <strain evidence="3">AP13</strain>
    </source>
</reference>
<dbReference type="InterPro" id="IPR025753">
    <property type="entry name" value="AAA_N_dom"/>
</dbReference>
<dbReference type="EMBL" id="CM029039">
    <property type="protein sequence ID" value="KAG2640902.1"/>
    <property type="molecule type" value="Genomic_DNA"/>
</dbReference>
<gene>
    <name evidence="3" type="ORF">PVAP13_2KG126828</name>
</gene>
<dbReference type="Pfam" id="PF14363">
    <property type="entry name" value="AAA_assoc"/>
    <property type="match status" value="1"/>
</dbReference>
<keyword evidence="4" id="KW-1185">Reference proteome</keyword>
<organism evidence="3 4">
    <name type="scientific">Panicum virgatum</name>
    <name type="common">Blackwell switchgrass</name>
    <dbReference type="NCBI Taxonomy" id="38727"/>
    <lineage>
        <taxon>Eukaryota</taxon>
        <taxon>Viridiplantae</taxon>
        <taxon>Streptophyta</taxon>
        <taxon>Embryophyta</taxon>
        <taxon>Tracheophyta</taxon>
        <taxon>Spermatophyta</taxon>
        <taxon>Magnoliopsida</taxon>
        <taxon>Liliopsida</taxon>
        <taxon>Poales</taxon>
        <taxon>Poaceae</taxon>
        <taxon>PACMAD clade</taxon>
        <taxon>Panicoideae</taxon>
        <taxon>Panicodae</taxon>
        <taxon>Paniceae</taxon>
        <taxon>Panicinae</taxon>
        <taxon>Panicum</taxon>
        <taxon>Panicum sect. Hiantes</taxon>
    </lineage>
</organism>